<name>A0A9Q8PDN2_PASFU</name>
<dbReference type="AlphaFoldDB" id="A0A9Q8PDN2"/>
<dbReference type="KEGG" id="ffu:CLAFUR5_11335"/>
<dbReference type="OMA" id="HDYVNLC"/>
<reference evidence="3" key="1">
    <citation type="submission" date="2021-12" db="EMBL/GenBank/DDBJ databases">
        <authorList>
            <person name="Zaccaron A."/>
            <person name="Stergiopoulos I."/>
        </authorList>
    </citation>
    <scope>NUCLEOTIDE SEQUENCE</scope>
    <source>
        <strain evidence="3">Race5_Kim</strain>
    </source>
</reference>
<evidence type="ECO:0008006" key="5">
    <source>
        <dbReference type="Google" id="ProtNLM"/>
    </source>
</evidence>
<proteinExistence type="inferred from homology"/>
<keyword evidence="2" id="KW-0235">DNA replication</keyword>
<evidence type="ECO:0000256" key="1">
    <source>
        <dbReference type="ARBA" id="ARBA00007017"/>
    </source>
</evidence>
<dbReference type="GO" id="GO:0034088">
    <property type="term" value="P:maintenance of mitotic sister chromatid cohesion"/>
    <property type="evidence" value="ECO:0007669"/>
    <property type="project" value="TreeGrafter"/>
</dbReference>
<dbReference type="Pfam" id="PF09724">
    <property type="entry name" value="Dcc1"/>
    <property type="match status" value="1"/>
</dbReference>
<dbReference type="GO" id="GO:0006260">
    <property type="term" value="P:DNA replication"/>
    <property type="evidence" value="ECO:0007669"/>
    <property type="project" value="UniProtKB-KW"/>
</dbReference>
<reference evidence="3" key="2">
    <citation type="journal article" date="2022" name="Microb. Genom.">
        <title>A chromosome-scale genome assembly of the tomato pathogen Cladosporium fulvum reveals a compartmentalized genome architecture and the presence of a dispensable chromosome.</title>
        <authorList>
            <person name="Zaccaron A.Z."/>
            <person name="Chen L.H."/>
            <person name="Samaras A."/>
            <person name="Stergiopoulos I."/>
        </authorList>
    </citation>
    <scope>NUCLEOTIDE SEQUENCE</scope>
    <source>
        <strain evidence="3">Race5_Kim</strain>
    </source>
</reference>
<dbReference type="GO" id="GO:0000775">
    <property type="term" value="C:chromosome, centromeric region"/>
    <property type="evidence" value="ECO:0007669"/>
    <property type="project" value="TreeGrafter"/>
</dbReference>
<dbReference type="OrthoDB" id="5199543at2759"/>
<evidence type="ECO:0000313" key="4">
    <source>
        <dbReference type="Proteomes" id="UP000756132"/>
    </source>
</evidence>
<evidence type="ECO:0000313" key="3">
    <source>
        <dbReference type="EMBL" id="UJO20601.1"/>
    </source>
</evidence>
<dbReference type="RefSeq" id="XP_047764967.1">
    <property type="nucleotide sequence ID" value="XM_047910483.1"/>
</dbReference>
<comment type="similarity">
    <text evidence="1">Belongs to the DCC1 family.</text>
</comment>
<sequence length="351" mass="37840">MSTQQGRRGIPMTVLPGRGLHHVRLLELPAELLALITSETPPLLQLKSTEDVTGDAKDANAVLCTKDKTWNIRQVSTSNSVYLTHQLETPDKDGVVPRIGVQAWSKCDSTLELLPEAKQSAAPYIKKVLPTYASTGNYGSQKSISKAELFSHIPLSEVECQDGWSELACFESTDPEGCFTPSAAVKTQIWQAAITAATAEGANLTDPFIADDIPAFALDLRSDWPLEILAAVFAAVSTSTPGGNLAIDEDRCVRFIGRSQLEHGSGGRMTDVAGFKKAWKDAMPEAWRSKCELNLLAGAYSLHDDGSGIKYVDGYHSTTAAANGAPPAEAKSAIGAKRKWHEKFRAQKKTA</sequence>
<dbReference type="Proteomes" id="UP000756132">
    <property type="component" value="Chromosome 8"/>
</dbReference>
<dbReference type="PANTHER" id="PTHR13395">
    <property type="entry name" value="SISTER CHROMATID COHESION PROTEIN DCC1-RELATED"/>
    <property type="match status" value="1"/>
</dbReference>
<keyword evidence="4" id="KW-1185">Reference proteome</keyword>
<organism evidence="3 4">
    <name type="scientific">Passalora fulva</name>
    <name type="common">Tomato leaf mold</name>
    <name type="synonym">Cladosporium fulvum</name>
    <dbReference type="NCBI Taxonomy" id="5499"/>
    <lineage>
        <taxon>Eukaryota</taxon>
        <taxon>Fungi</taxon>
        <taxon>Dikarya</taxon>
        <taxon>Ascomycota</taxon>
        <taxon>Pezizomycotina</taxon>
        <taxon>Dothideomycetes</taxon>
        <taxon>Dothideomycetidae</taxon>
        <taxon>Mycosphaerellales</taxon>
        <taxon>Mycosphaerellaceae</taxon>
        <taxon>Fulvia</taxon>
    </lineage>
</organism>
<protein>
    <recommendedName>
        <fullName evidence="5">Sister chromatid cohesion protein Dcc1</fullName>
    </recommendedName>
</protein>
<dbReference type="EMBL" id="CP090170">
    <property type="protein sequence ID" value="UJO20601.1"/>
    <property type="molecule type" value="Genomic_DNA"/>
</dbReference>
<dbReference type="InterPro" id="IPR019128">
    <property type="entry name" value="Dcc1"/>
</dbReference>
<evidence type="ECO:0000256" key="2">
    <source>
        <dbReference type="ARBA" id="ARBA00022705"/>
    </source>
</evidence>
<dbReference type="GO" id="GO:0031390">
    <property type="term" value="C:Ctf18 RFC-like complex"/>
    <property type="evidence" value="ECO:0007669"/>
    <property type="project" value="InterPro"/>
</dbReference>
<accession>A0A9Q8PDN2</accession>
<dbReference type="PANTHER" id="PTHR13395:SF6">
    <property type="entry name" value="SISTER CHROMATID COHESION PROTEIN DCC1"/>
    <property type="match status" value="1"/>
</dbReference>
<dbReference type="GO" id="GO:0000785">
    <property type="term" value="C:chromatin"/>
    <property type="evidence" value="ECO:0007669"/>
    <property type="project" value="TreeGrafter"/>
</dbReference>
<dbReference type="GeneID" id="71991213"/>
<gene>
    <name evidence="3" type="ORF">CLAFUR5_11335</name>
</gene>